<dbReference type="AlphaFoldDB" id="S8EJF8"/>
<protein>
    <submittedName>
        <fullName evidence="1">Uncharacterized protein</fullName>
    </submittedName>
</protein>
<name>S8EJF8_FOMSC</name>
<dbReference type="InParanoid" id="S8EJF8"/>
<sequence>MFGVNYKHIVVNDWKFCEAHGREECLQCRCDYRLENNHASNLYAILDSLLLDRDFDLDQRMSRHTYNRGAIPDKPGSKVFKCRPHTQKDCYFCFEWVAFVRAEVQLLQPHNLKKPRRP</sequence>
<dbReference type="eggNOG" id="ENOG502T1A1">
    <property type="taxonomic scope" value="Eukaryota"/>
</dbReference>
<evidence type="ECO:0000313" key="1">
    <source>
        <dbReference type="EMBL" id="EPT04373.1"/>
    </source>
</evidence>
<organism evidence="1 2">
    <name type="scientific">Fomitopsis schrenkii</name>
    <name type="common">Brown rot fungus</name>
    <dbReference type="NCBI Taxonomy" id="2126942"/>
    <lineage>
        <taxon>Eukaryota</taxon>
        <taxon>Fungi</taxon>
        <taxon>Dikarya</taxon>
        <taxon>Basidiomycota</taxon>
        <taxon>Agaricomycotina</taxon>
        <taxon>Agaricomycetes</taxon>
        <taxon>Polyporales</taxon>
        <taxon>Fomitopsis</taxon>
    </lineage>
</organism>
<dbReference type="EMBL" id="KE504127">
    <property type="protein sequence ID" value="EPT04373.1"/>
    <property type="molecule type" value="Genomic_DNA"/>
</dbReference>
<dbReference type="OrthoDB" id="341421at2759"/>
<dbReference type="HOGENOM" id="CLU_145565_1_0_1"/>
<keyword evidence="2" id="KW-1185">Reference proteome</keyword>
<evidence type="ECO:0000313" key="2">
    <source>
        <dbReference type="Proteomes" id="UP000015241"/>
    </source>
</evidence>
<gene>
    <name evidence="1" type="ORF">FOMPIDRAFT_1021999</name>
</gene>
<reference evidence="1 2" key="1">
    <citation type="journal article" date="2012" name="Science">
        <title>The Paleozoic origin of enzymatic lignin decomposition reconstructed from 31 fungal genomes.</title>
        <authorList>
            <person name="Floudas D."/>
            <person name="Binder M."/>
            <person name="Riley R."/>
            <person name="Barry K."/>
            <person name="Blanchette R.A."/>
            <person name="Henrissat B."/>
            <person name="Martinez A.T."/>
            <person name="Otillar R."/>
            <person name="Spatafora J.W."/>
            <person name="Yadav J.S."/>
            <person name="Aerts A."/>
            <person name="Benoit I."/>
            <person name="Boyd A."/>
            <person name="Carlson A."/>
            <person name="Copeland A."/>
            <person name="Coutinho P.M."/>
            <person name="de Vries R.P."/>
            <person name="Ferreira P."/>
            <person name="Findley K."/>
            <person name="Foster B."/>
            <person name="Gaskell J."/>
            <person name="Glotzer D."/>
            <person name="Gorecki P."/>
            <person name="Heitman J."/>
            <person name="Hesse C."/>
            <person name="Hori C."/>
            <person name="Igarashi K."/>
            <person name="Jurgens J.A."/>
            <person name="Kallen N."/>
            <person name="Kersten P."/>
            <person name="Kohler A."/>
            <person name="Kuees U."/>
            <person name="Kumar T.K.A."/>
            <person name="Kuo A."/>
            <person name="LaButti K."/>
            <person name="Larrondo L.F."/>
            <person name="Lindquist E."/>
            <person name="Ling A."/>
            <person name="Lombard V."/>
            <person name="Lucas S."/>
            <person name="Lundell T."/>
            <person name="Martin R."/>
            <person name="McLaughlin D.J."/>
            <person name="Morgenstern I."/>
            <person name="Morin E."/>
            <person name="Murat C."/>
            <person name="Nagy L.G."/>
            <person name="Nolan M."/>
            <person name="Ohm R.A."/>
            <person name="Patyshakuliyeva A."/>
            <person name="Rokas A."/>
            <person name="Ruiz-Duenas F.J."/>
            <person name="Sabat G."/>
            <person name="Salamov A."/>
            <person name="Samejima M."/>
            <person name="Schmutz J."/>
            <person name="Slot J.C."/>
            <person name="St John F."/>
            <person name="Stenlid J."/>
            <person name="Sun H."/>
            <person name="Sun S."/>
            <person name="Syed K."/>
            <person name="Tsang A."/>
            <person name="Wiebenga A."/>
            <person name="Young D."/>
            <person name="Pisabarro A."/>
            <person name="Eastwood D.C."/>
            <person name="Martin F."/>
            <person name="Cullen D."/>
            <person name="Grigoriev I.V."/>
            <person name="Hibbett D.S."/>
        </authorList>
    </citation>
    <scope>NUCLEOTIDE SEQUENCE</scope>
    <source>
        <strain evidence="2">FP-58527</strain>
    </source>
</reference>
<dbReference type="Proteomes" id="UP000015241">
    <property type="component" value="Unassembled WGS sequence"/>
</dbReference>
<accession>S8EJF8</accession>
<proteinExistence type="predicted"/>